<name>A0AAN9YPV1_9PEZI</name>
<evidence type="ECO:0008006" key="4">
    <source>
        <dbReference type="Google" id="ProtNLM"/>
    </source>
</evidence>
<evidence type="ECO:0000256" key="1">
    <source>
        <dbReference type="SAM" id="SignalP"/>
    </source>
</evidence>
<dbReference type="EMBL" id="JAJSPL020000001">
    <property type="protein sequence ID" value="KAK7749794.1"/>
    <property type="molecule type" value="Genomic_DNA"/>
</dbReference>
<feature type="signal peptide" evidence="1">
    <location>
        <begin position="1"/>
        <end position="21"/>
    </location>
</feature>
<accession>A0AAN9YPV1</accession>
<organism evidence="2 3">
    <name type="scientific">Cytospora paraplurivora</name>
    <dbReference type="NCBI Taxonomy" id="2898453"/>
    <lineage>
        <taxon>Eukaryota</taxon>
        <taxon>Fungi</taxon>
        <taxon>Dikarya</taxon>
        <taxon>Ascomycota</taxon>
        <taxon>Pezizomycotina</taxon>
        <taxon>Sordariomycetes</taxon>
        <taxon>Sordariomycetidae</taxon>
        <taxon>Diaporthales</taxon>
        <taxon>Cytosporaceae</taxon>
        <taxon>Cytospora</taxon>
    </lineage>
</organism>
<feature type="chain" id="PRO_5042914102" description="AA1-like domain-containing protein" evidence="1">
    <location>
        <begin position="22"/>
        <end position="149"/>
    </location>
</feature>
<dbReference type="Proteomes" id="UP001320245">
    <property type="component" value="Unassembled WGS sequence"/>
</dbReference>
<reference evidence="2 3" key="1">
    <citation type="journal article" date="2023" name="PLoS ONE">
        <title>Cytospora paraplurivora sp. nov. isolated from orchards with fruit tree decline syndrome in Ontario, Canada.</title>
        <authorList>
            <person name="Ilyukhin E."/>
            <person name="Nguyen H.D.T."/>
            <person name="Castle A.J."/>
            <person name="Ellouze W."/>
        </authorList>
    </citation>
    <scope>NUCLEOTIDE SEQUENCE [LARGE SCALE GENOMIC DNA]</scope>
    <source>
        <strain evidence="2 3">FDS-564</strain>
    </source>
</reference>
<protein>
    <recommendedName>
        <fullName evidence="4">AA1-like domain-containing protein</fullName>
    </recommendedName>
</protein>
<proteinExistence type="predicted"/>
<evidence type="ECO:0000313" key="2">
    <source>
        <dbReference type="EMBL" id="KAK7749794.1"/>
    </source>
</evidence>
<keyword evidence="3" id="KW-1185">Reference proteome</keyword>
<evidence type="ECO:0000313" key="3">
    <source>
        <dbReference type="Proteomes" id="UP001320245"/>
    </source>
</evidence>
<dbReference type="AlphaFoldDB" id="A0AAN9YPV1"/>
<comment type="caution">
    <text evidence="2">The sequence shown here is derived from an EMBL/GenBank/DDBJ whole genome shotgun (WGS) entry which is preliminary data.</text>
</comment>
<sequence length="149" mass="15526">MHTIANYALLVFGAFAAVAMAAPAQAKQSHGVQYRATTDVANEDASATCVYGVPASSSIDYAAVAALGTRRSYDIDDSFTSTHAVGSAMDLYMSPGSEPNDYASFKCQFTCNVGGPDADGCFLFVSLDEGAFTSESKNIANGGFNKLCD</sequence>
<keyword evidence="1" id="KW-0732">Signal</keyword>
<gene>
    <name evidence="2" type="ORF">SLS53_000373</name>
</gene>